<dbReference type="STRING" id="1618477.UR54_C0022G0011"/>
<dbReference type="InterPro" id="IPR002686">
    <property type="entry name" value="Transposase_17"/>
</dbReference>
<dbReference type="GO" id="GO:0003677">
    <property type="term" value="F:DNA binding"/>
    <property type="evidence" value="ECO:0007669"/>
    <property type="project" value="InterPro"/>
</dbReference>
<comment type="caution">
    <text evidence="2">The sequence shown here is derived from an EMBL/GenBank/DDBJ whole genome shotgun (WGS) entry which is preliminary data.</text>
</comment>
<dbReference type="GO" id="GO:0004803">
    <property type="term" value="F:transposase activity"/>
    <property type="evidence" value="ECO:0007669"/>
    <property type="project" value="InterPro"/>
</dbReference>
<reference evidence="2 3" key="1">
    <citation type="journal article" date="2015" name="Nature">
        <title>rRNA introns, odd ribosomes, and small enigmatic genomes across a large radiation of phyla.</title>
        <authorList>
            <person name="Brown C.T."/>
            <person name="Hug L.A."/>
            <person name="Thomas B.C."/>
            <person name="Sharon I."/>
            <person name="Castelle C.J."/>
            <person name="Singh A."/>
            <person name="Wilkins M.J."/>
            <person name="Williams K.H."/>
            <person name="Banfield J.F."/>
        </authorList>
    </citation>
    <scope>NUCLEOTIDE SEQUENCE [LARGE SCALE GENOMIC DNA]</scope>
</reference>
<dbReference type="InterPro" id="IPR036515">
    <property type="entry name" value="Transposase_17_sf"/>
</dbReference>
<evidence type="ECO:0000259" key="1">
    <source>
        <dbReference type="SMART" id="SM01321"/>
    </source>
</evidence>
<dbReference type="Pfam" id="PF01797">
    <property type="entry name" value="Y1_Tnp"/>
    <property type="match status" value="1"/>
</dbReference>
<dbReference type="GO" id="GO:0006313">
    <property type="term" value="P:DNA transposition"/>
    <property type="evidence" value="ECO:0007669"/>
    <property type="project" value="InterPro"/>
</dbReference>
<dbReference type="PANTHER" id="PTHR34322">
    <property type="entry name" value="TRANSPOSASE, Y1_TNP DOMAIN-CONTAINING"/>
    <property type="match status" value="1"/>
</dbReference>
<accession>A0A0G0B852</accession>
<dbReference type="SUPFAM" id="SSF143422">
    <property type="entry name" value="Transposase IS200-like"/>
    <property type="match status" value="1"/>
</dbReference>
<evidence type="ECO:0000313" key="3">
    <source>
        <dbReference type="Proteomes" id="UP000034688"/>
    </source>
</evidence>
<dbReference type="PANTHER" id="PTHR34322:SF2">
    <property type="entry name" value="TRANSPOSASE IS200-LIKE DOMAIN-CONTAINING PROTEIN"/>
    <property type="match status" value="1"/>
</dbReference>
<name>A0A0G0B852_9BACT</name>
<dbReference type="AlphaFoldDB" id="A0A0G0B852"/>
<gene>
    <name evidence="2" type="ORF">UR54_C0022G0011</name>
</gene>
<evidence type="ECO:0000313" key="2">
    <source>
        <dbReference type="EMBL" id="KKP59901.1"/>
    </source>
</evidence>
<dbReference type="SMART" id="SM01321">
    <property type="entry name" value="Y1_Tnp"/>
    <property type="match status" value="1"/>
</dbReference>
<dbReference type="PATRIC" id="fig|1618477.3.peg.371"/>
<sequence length="229" mass="27787">MPPKNSIKTYIENGFYHVYNRGVEKRKIFLDEQDYRVFLSYLKLYLSPIKETVNNLQNNDDLVYKDKNNQISRLYMLNNFFNKIDLISYVLMPNHFHLELRQKNKKDIEIFMRSLITKYTMYFNRKYKRVGHLFQGRYKAVLILGEEYLVHLSRYIHLNSLELITKEQHLESYPWSSYSAYINNLQINWLKKDFILSSFIKDQKSYKKFVEDHNEAEEDTIIHKGLLLD</sequence>
<proteinExistence type="predicted"/>
<dbReference type="Gene3D" id="3.30.70.1290">
    <property type="entry name" value="Transposase IS200-like"/>
    <property type="match status" value="1"/>
</dbReference>
<dbReference type="Proteomes" id="UP000034688">
    <property type="component" value="Unassembled WGS sequence"/>
</dbReference>
<dbReference type="EMBL" id="LBPP01000022">
    <property type="protein sequence ID" value="KKP59901.1"/>
    <property type="molecule type" value="Genomic_DNA"/>
</dbReference>
<protein>
    <recommendedName>
        <fullName evidence="1">Transposase IS200-like domain-containing protein</fullName>
    </recommendedName>
</protein>
<organism evidence="2 3">
    <name type="scientific">Candidatus Roizmanbacteria bacterium GW2011_GWA2_34_18</name>
    <dbReference type="NCBI Taxonomy" id="1618477"/>
    <lineage>
        <taxon>Bacteria</taxon>
        <taxon>Candidatus Roizmaniibacteriota</taxon>
    </lineage>
</organism>
<feature type="domain" description="Transposase IS200-like" evidence="1">
    <location>
        <begin position="11"/>
        <end position="159"/>
    </location>
</feature>